<evidence type="ECO:0000313" key="1">
    <source>
        <dbReference type="EMBL" id="BDG59937.1"/>
    </source>
</evidence>
<dbReference type="Proteomes" id="UP001163687">
    <property type="component" value="Chromosome"/>
</dbReference>
<accession>A0AA35CLV9</accession>
<evidence type="ECO:0000313" key="2">
    <source>
        <dbReference type="Proteomes" id="UP001163687"/>
    </source>
</evidence>
<reference evidence="1" key="1">
    <citation type="submission" date="2022-03" db="EMBL/GenBank/DDBJ databases">
        <title>Complete genome sequence of Caldinitratiruptor microaerophilus.</title>
        <authorList>
            <person name="Mukaiyama R."/>
            <person name="Nishiyama T."/>
            <person name="Ueda K."/>
        </authorList>
    </citation>
    <scope>NUCLEOTIDE SEQUENCE</scope>
    <source>
        <strain evidence="1">JCM 16183</strain>
    </source>
</reference>
<dbReference type="AlphaFoldDB" id="A0AA35CLV9"/>
<keyword evidence="2" id="KW-1185">Reference proteome</keyword>
<organism evidence="1 2">
    <name type="scientific">Caldinitratiruptor microaerophilus</name>
    <dbReference type="NCBI Taxonomy" id="671077"/>
    <lineage>
        <taxon>Bacteria</taxon>
        <taxon>Bacillati</taxon>
        <taxon>Bacillota</taxon>
        <taxon>Clostridia</taxon>
        <taxon>Eubacteriales</taxon>
        <taxon>Symbiobacteriaceae</taxon>
        <taxon>Caldinitratiruptor</taxon>
    </lineage>
</organism>
<proteinExistence type="predicted"/>
<gene>
    <name evidence="1" type="ORF">caldi_10270</name>
</gene>
<sequence>MTADAEATANDSRAAYRLLSRTLDHPPLPWKPEGIRIPLPDPPAVCQSGTGTTQTVVPWTVTWAEPLSSPAGPVAVTVMA</sequence>
<protein>
    <submittedName>
        <fullName evidence="1">Uncharacterized protein</fullName>
    </submittedName>
</protein>
<name>A0AA35CLV9_9FIRM</name>
<dbReference type="EMBL" id="AP025628">
    <property type="protein sequence ID" value="BDG59937.1"/>
    <property type="molecule type" value="Genomic_DNA"/>
</dbReference>
<dbReference type="KEGG" id="cmic:caldi_10270"/>